<evidence type="ECO:0000313" key="2">
    <source>
        <dbReference type="Proteomes" id="UP000681722"/>
    </source>
</evidence>
<name>A0A8S2ZB14_9BILA</name>
<dbReference type="EMBL" id="CAJOBC010132115">
    <property type="protein sequence ID" value="CAF4616505.1"/>
    <property type="molecule type" value="Genomic_DNA"/>
</dbReference>
<sequence length="176" mass="20749">ANDSVLRRLNKTQTVDIKYNEDLHIQQWELHPRNNYIHAIILCLSGISVWRKKLLRSNNSFNKIMTKDRITKNDIDVIKNYLDVEKLLQNNENESKKIICLLRHIVHPMINTLTSTRIEGICYFECTTCVQTFKTNAIYDAIQLQNKKHTMDVVDELYDFFNATQSEKKCPECNTR</sequence>
<evidence type="ECO:0000313" key="1">
    <source>
        <dbReference type="EMBL" id="CAF4616505.1"/>
    </source>
</evidence>
<accession>A0A8S2ZB14</accession>
<gene>
    <name evidence="1" type="ORF">SRO942_LOCUS49387</name>
</gene>
<comment type="caution">
    <text evidence="1">The sequence shown here is derived from an EMBL/GenBank/DDBJ whole genome shotgun (WGS) entry which is preliminary data.</text>
</comment>
<organism evidence="1 2">
    <name type="scientific">Didymodactylos carnosus</name>
    <dbReference type="NCBI Taxonomy" id="1234261"/>
    <lineage>
        <taxon>Eukaryota</taxon>
        <taxon>Metazoa</taxon>
        <taxon>Spiralia</taxon>
        <taxon>Gnathifera</taxon>
        <taxon>Rotifera</taxon>
        <taxon>Eurotatoria</taxon>
        <taxon>Bdelloidea</taxon>
        <taxon>Philodinida</taxon>
        <taxon>Philodinidae</taxon>
        <taxon>Didymodactylos</taxon>
    </lineage>
</organism>
<dbReference type="Proteomes" id="UP000681722">
    <property type="component" value="Unassembled WGS sequence"/>
</dbReference>
<feature type="non-terminal residue" evidence="1">
    <location>
        <position position="1"/>
    </location>
</feature>
<reference evidence="1" key="1">
    <citation type="submission" date="2021-02" db="EMBL/GenBank/DDBJ databases">
        <authorList>
            <person name="Nowell W R."/>
        </authorList>
    </citation>
    <scope>NUCLEOTIDE SEQUENCE</scope>
</reference>
<protein>
    <submittedName>
        <fullName evidence="1">Uncharacterized protein</fullName>
    </submittedName>
</protein>
<dbReference type="AlphaFoldDB" id="A0A8S2ZB14"/>
<feature type="non-terminal residue" evidence="1">
    <location>
        <position position="176"/>
    </location>
</feature>
<proteinExistence type="predicted"/>